<reference evidence="8" key="2">
    <citation type="submission" date="2018-07" db="EMBL/GenBank/DDBJ databases">
        <authorList>
            <person name="Quirk P.G."/>
            <person name="Krulwich T.A."/>
        </authorList>
    </citation>
    <scope>NUCLEOTIDE SEQUENCE</scope>
</reference>
<dbReference type="FunFam" id="1.20.5.110:FF:000041">
    <property type="entry name" value="Synaptosomal-associated protein 29"/>
    <property type="match status" value="2"/>
</dbReference>
<organism evidence="8">
    <name type="scientific">Culicoides sonorensis</name>
    <name type="common">Biting midge</name>
    <dbReference type="NCBI Taxonomy" id="179676"/>
    <lineage>
        <taxon>Eukaryota</taxon>
        <taxon>Metazoa</taxon>
        <taxon>Ecdysozoa</taxon>
        <taxon>Arthropoda</taxon>
        <taxon>Hexapoda</taxon>
        <taxon>Insecta</taxon>
        <taxon>Pterygota</taxon>
        <taxon>Neoptera</taxon>
        <taxon>Endopterygota</taxon>
        <taxon>Diptera</taxon>
        <taxon>Nematocera</taxon>
        <taxon>Chironomoidea</taxon>
        <taxon>Ceratopogonidae</taxon>
        <taxon>Ceratopogoninae</taxon>
        <taxon>Culicoides</taxon>
        <taxon>Monoculicoides</taxon>
    </lineage>
</organism>
<dbReference type="CDD" id="cd15887">
    <property type="entry name" value="SNARE_SNAP29N"/>
    <property type="match status" value="1"/>
</dbReference>
<evidence type="ECO:0000256" key="1">
    <source>
        <dbReference type="ARBA" id="ARBA00009480"/>
    </source>
</evidence>
<evidence type="ECO:0000256" key="4">
    <source>
        <dbReference type="ARBA" id="ARBA00023054"/>
    </source>
</evidence>
<evidence type="ECO:0000259" key="6">
    <source>
        <dbReference type="PROSITE" id="PS50192"/>
    </source>
</evidence>
<dbReference type="GO" id="GO:0031629">
    <property type="term" value="P:synaptic vesicle fusion to presynaptic active zone membrane"/>
    <property type="evidence" value="ECO:0007669"/>
    <property type="project" value="TreeGrafter"/>
</dbReference>
<proteinExistence type="inferred from homology"/>
<protein>
    <submittedName>
        <fullName evidence="8">CSON003000 protein</fullName>
    </submittedName>
</protein>
<feature type="domain" description="T-SNARE coiled-coil homology" evidence="6">
    <location>
        <begin position="415"/>
        <end position="477"/>
    </location>
</feature>
<keyword evidence="2" id="KW-0813">Transport</keyword>
<dbReference type="GO" id="GO:0098793">
    <property type="term" value="C:presynapse"/>
    <property type="evidence" value="ECO:0007669"/>
    <property type="project" value="GOC"/>
</dbReference>
<keyword evidence="4" id="KW-0175">Coiled coil</keyword>
<sequence length="479" mass="55159">MSDANFPVKISRVHSIMASVDPNRLFLDDDVDDEEFLRNSRGQSTNPFDTNYNQRQLYEQRRQEIEDRTLMSTERSLGLLHETEEVGAKTAEELARQREQLEKTSRQLDEINTTLRFSQKHLNGLKSVFGSLKNYISGQKDYSARMTQSSSASKINEDYTMPPPNQKTPEEQYNDHPINRLRSDNTQGQQQQKPNAAGSFNQRIENNLTDMSHSLSRLKHLAIDLNQEIVESNELIDNIHDKVENTDLKIGKQNKEMNKLLGKKGKILSRFDQMKGANQRLLYEERRKEIENRTLASTEKSLAMLYESEDIGTKTAEELVRQNEVLQGTSNQLDNINTTLKISQKHLKGIKSVFGGMRNFFSKKKEDTNESMCVDNTNISVNDEKIPENLYNNHPTTRLRNDNSKQGQQHIAENNSVDYRIQNNLVQISSTLNVLHDLSKNLNQEMDKSLGLIEKVNTKVENTKGKIDEQNREMKRILS</sequence>
<feature type="domain" description="T-SNARE coiled-coil homology" evidence="6">
    <location>
        <begin position="288"/>
        <end position="350"/>
    </location>
</feature>
<dbReference type="AlphaFoldDB" id="A0A336LW88"/>
<feature type="compositionally biased region" description="Basic and acidic residues" evidence="5">
    <location>
        <begin position="168"/>
        <end position="183"/>
    </location>
</feature>
<evidence type="ECO:0000256" key="3">
    <source>
        <dbReference type="ARBA" id="ARBA00022927"/>
    </source>
</evidence>
<feature type="region of interest" description="Disordered" evidence="5">
    <location>
        <begin position="140"/>
        <end position="196"/>
    </location>
</feature>
<dbReference type="VEuPathDB" id="VectorBase:CSON003000"/>
<dbReference type="OMA" id="NRTNDTF"/>
<dbReference type="GO" id="GO:0015031">
    <property type="term" value="P:protein transport"/>
    <property type="evidence" value="ECO:0007669"/>
    <property type="project" value="UniProtKB-KW"/>
</dbReference>
<reference evidence="7" key="1">
    <citation type="submission" date="2018-04" db="EMBL/GenBank/DDBJ databases">
        <authorList>
            <person name="Go L.Y."/>
            <person name="Mitchell J.A."/>
        </authorList>
    </citation>
    <scope>NUCLEOTIDE SEQUENCE</scope>
    <source>
        <tissue evidence="7">Whole organism</tissue>
    </source>
</reference>
<evidence type="ECO:0000313" key="7">
    <source>
        <dbReference type="EMBL" id="SSX00543.1"/>
    </source>
</evidence>
<dbReference type="GO" id="GO:0016082">
    <property type="term" value="P:synaptic vesicle priming"/>
    <property type="evidence" value="ECO:0007669"/>
    <property type="project" value="TreeGrafter"/>
</dbReference>
<dbReference type="GO" id="GO:0005484">
    <property type="term" value="F:SNAP receptor activity"/>
    <property type="evidence" value="ECO:0007669"/>
    <property type="project" value="TreeGrafter"/>
</dbReference>
<dbReference type="InterPro" id="IPR000727">
    <property type="entry name" value="T_SNARE_dom"/>
</dbReference>
<feature type="compositionally biased region" description="Polar residues" evidence="5">
    <location>
        <begin position="184"/>
        <end position="196"/>
    </location>
</feature>
<dbReference type="PROSITE" id="PS50192">
    <property type="entry name" value="T_SNARE"/>
    <property type="match status" value="3"/>
</dbReference>
<dbReference type="GO" id="GO:0005886">
    <property type="term" value="C:plasma membrane"/>
    <property type="evidence" value="ECO:0007669"/>
    <property type="project" value="TreeGrafter"/>
</dbReference>
<evidence type="ECO:0000313" key="8">
    <source>
        <dbReference type="EMBL" id="SSX20923.1"/>
    </source>
</evidence>
<gene>
    <name evidence="8" type="primary">CSON003000</name>
</gene>
<dbReference type="PANTHER" id="PTHR19305">
    <property type="entry name" value="SYNAPTOSOMAL ASSOCIATED PROTEIN"/>
    <property type="match status" value="1"/>
</dbReference>
<keyword evidence="3" id="KW-0653">Protein transport</keyword>
<dbReference type="Gene3D" id="1.20.5.110">
    <property type="match status" value="4"/>
</dbReference>
<feature type="domain" description="T-SNARE coiled-coil homology" evidence="6">
    <location>
        <begin position="198"/>
        <end position="260"/>
    </location>
</feature>
<accession>A0A336LW88</accession>
<comment type="similarity">
    <text evidence="1">Belongs to the SNAP-25 family.</text>
</comment>
<dbReference type="PANTHER" id="PTHR19305:SF9">
    <property type="entry name" value="SYNAPTOSOMAL-ASSOCIATED PROTEIN 29"/>
    <property type="match status" value="1"/>
</dbReference>
<dbReference type="SUPFAM" id="SSF58038">
    <property type="entry name" value="SNARE fusion complex"/>
    <property type="match status" value="4"/>
</dbReference>
<feature type="compositionally biased region" description="Polar residues" evidence="5">
    <location>
        <begin position="145"/>
        <end position="154"/>
    </location>
</feature>
<dbReference type="CDD" id="cd15856">
    <property type="entry name" value="SNARE_SNAP29C"/>
    <property type="match status" value="1"/>
</dbReference>
<dbReference type="Pfam" id="PF12352">
    <property type="entry name" value="V-SNARE_C"/>
    <property type="match status" value="1"/>
</dbReference>
<dbReference type="EMBL" id="UFQS01000150">
    <property type="protein sequence ID" value="SSX00543.1"/>
    <property type="molecule type" value="Genomic_DNA"/>
</dbReference>
<evidence type="ECO:0000256" key="2">
    <source>
        <dbReference type="ARBA" id="ARBA00022448"/>
    </source>
</evidence>
<dbReference type="SMART" id="SM00397">
    <property type="entry name" value="t_SNARE"/>
    <property type="match status" value="4"/>
</dbReference>
<dbReference type="GO" id="GO:0031201">
    <property type="term" value="C:SNARE complex"/>
    <property type="evidence" value="ECO:0007669"/>
    <property type="project" value="TreeGrafter"/>
</dbReference>
<name>A0A336LW88_CULSO</name>
<dbReference type="EMBL" id="UFQT01000150">
    <property type="protein sequence ID" value="SSX20923.1"/>
    <property type="molecule type" value="Genomic_DNA"/>
</dbReference>
<dbReference type="GO" id="GO:0019905">
    <property type="term" value="F:syntaxin binding"/>
    <property type="evidence" value="ECO:0007669"/>
    <property type="project" value="TreeGrafter"/>
</dbReference>
<evidence type="ECO:0000256" key="5">
    <source>
        <dbReference type="SAM" id="MobiDB-lite"/>
    </source>
</evidence>